<dbReference type="Proteomes" id="UP000030302">
    <property type="component" value="Chromosome"/>
</dbReference>
<dbReference type="STRING" id="279058.LT85_1356"/>
<organism evidence="1 2">
    <name type="scientific">Collimonas arenae</name>
    <dbReference type="NCBI Taxonomy" id="279058"/>
    <lineage>
        <taxon>Bacteria</taxon>
        <taxon>Pseudomonadati</taxon>
        <taxon>Pseudomonadota</taxon>
        <taxon>Betaproteobacteria</taxon>
        <taxon>Burkholderiales</taxon>
        <taxon>Oxalobacteraceae</taxon>
        <taxon>Collimonas</taxon>
    </lineage>
</organism>
<accession>A0A0A1FA14</accession>
<dbReference type="KEGG" id="care:LT85_1356"/>
<sequence length="42" mass="4957">MTVFAAEFTILFNLRFHATPVKDFFAGRHRKSRPAPYGDWEK</sequence>
<keyword evidence="2" id="KW-1185">Reference proteome</keyword>
<evidence type="ECO:0000313" key="2">
    <source>
        <dbReference type="Proteomes" id="UP000030302"/>
    </source>
</evidence>
<evidence type="ECO:0000313" key="1">
    <source>
        <dbReference type="EMBL" id="AIY40514.1"/>
    </source>
</evidence>
<dbReference type="EMBL" id="CP009962">
    <property type="protein sequence ID" value="AIY40514.1"/>
    <property type="molecule type" value="Genomic_DNA"/>
</dbReference>
<protein>
    <submittedName>
        <fullName evidence="1">Uncharacterized protein</fullName>
    </submittedName>
</protein>
<dbReference type="HOGENOM" id="CLU_3249896_0_0_4"/>
<dbReference type="AlphaFoldDB" id="A0A0A1FA14"/>
<reference evidence="2" key="1">
    <citation type="journal article" date="2014" name="Soil Biol. Biochem.">
        <title>Structure and function of bacterial communities in ageing soils: Insights from the Mendocino ecological staircase.</title>
        <authorList>
            <person name="Uroz S."/>
            <person name="Tech J.J."/>
            <person name="Sawaya N.A."/>
            <person name="Frey-Klett P."/>
            <person name="Leveau J.H.J."/>
        </authorList>
    </citation>
    <scope>NUCLEOTIDE SEQUENCE [LARGE SCALE GENOMIC DNA]</scope>
    <source>
        <strain evidence="2">Cal35</strain>
    </source>
</reference>
<name>A0A0A1FA14_9BURK</name>
<proteinExistence type="predicted"/>
<gene>
    <name evidence="1" type="ORF">LT85_1356</name>
</gene>